<dbReference type="EMBL" id="JAINUF010000004">
    <property type="protein sequence ID" value="KAJ8364272.1"/>
    <property type="molecule type" value="Genomic_DNA"/>
</dbReference>
<dbReference type="PANTHER" id="PTHR25465">
    <property type="entry name" value="B-BOX DOMAIN CONTAINING"/>
    <property type="match status" value="1"/>
</dbReference>
<organism evidence="5 6">
    <name type="scientific">Synaphobranchus kaupii</name>
    <name type="common">Kaup's arrowtooth eel</name>
    <dbReference type="NCBI Taxonomy" id="118154"/>
    <lineage>
        <taxon>Eukaryota</taxon>
        <taxon>Metazoa</taxon>
        <taxon>Chordata</taxon>
        <taxon>Craniata</taxon>
        <taxon>Vertebrata</taxon>
        <taxon>Euteleostomi</taxon>
        <taxon>Actinopterygii</taxon>
        <taxon>Neopterygii</taxon>
        <taxon>Teleostei</taxon>
        <taxon>Anguilliformes</taxon>
        <taxon>Synaphobranchidae</taxon>
        <taxon>Synaphobranchus</taxon>
    </lineage>
</organism>
<name>A0A9Q1FRE0_SYNKA</name>
<proteinExistence type="predicted"/>
<evidence type="ECO:0000259" key="4">
    <source>
        <dbReference type="PROSITE" id="PS50188"/>
    </source>
</evidence>
<evidence type="ECO:0000256" key="3">
    <source>
        <dbReference type="ARBA" id="ARBA00022833"/>
    </source>
</evidence>
<comment type="caution">
    <text evidence="5">The sequence shown here is derived from an EMBL/GenBank/DDBJ whole genome shotgun (WGS) entry which is preliminary data.</text>
</comment>
<dbReference type="InterPro" id="IPR013320">
    <property type="entry name" value="ConA-like_dom_sf"/>
</dbReference>
<dbReference type="Proteomes" id="UP001152622">
    <property type="component" value="Chromosome 4"/>
</dbReference>
<dbReference type="Gene3D" id="2.60.120.920">
    <property type="match status" value="1"/>
</dbReference>
<keyword evidence="3" id="KW-0862">Zinc</keyword>
<dbReference type="SUPFAM" id="SSF49899">
    <property type="entry name" value="Concanavalin A-like lectins/glucanases"/>
    <property type="match status" value="1"/>
</dbReference>
<keyword evidence="6" id="KW-1185">Reference proteome</keyword>
<dbReference type="InterPro" id="IPR001870">
    <property type="entry name" value="B30.2/SPRY"/>
</dbReference>
<sequence>MLWVSEGGTKVVRLTEEVCPYLERPERYELTPQVLCKEALWGTRGYWEVKCSGWVVIGATYERVGRKAYDGPCGLGENDESWGVGWAGSCYHVWHKGRVVEVMGVPYCSTLGVYVDQPAGIINFYLVECKQEGEEDTEKKEVKLLYKFQNPMAEHIVPGIWVGRSSSCWILKKD</sequence>
<feature type="domain" description="B30.2/SPRY" evidence="4">
    <location>
        <begin position="1"/>
        <end position="174"/>
    </location>
</feature>
<dbReference type="InterPro" id="IPR043136">
    <property type="entry name" value="B30.2/SPRY_sf"/>
</dbReference>
<accession>A0A9Q1FRE0</accession>
<dbReference type="OrthoDB" id="8719929at2759"/>
<dbReference type="PANTHER" id="PTHR25465:SF80">
    <property type="entry name" value="TRIPARTITE MOTIF-CONTAINING PROTEIN 16-LIKE"/>
    <property type="match status" value="1"/>
</dbReference>
<evidence type="ECO:0000256" key="1">
    <source>
        <dbReference type="ARBA" id="ARBA00022723"/>
    </source>
</evidence>
<dbReference type="PROSITE" id="PS50188">
    <property type="entry name" value="B302_SPRY"/>
    <property type="match status" value="1"/>
</dbReference>
<keyword evidence="2" id="KW-0863">Zinc-finger</keyword>
<dbReference type="AlphaFoldDB" id="A0A9Q1FRE0"/>
<dbReference type="GO" id="GO:0008270">
    <property type="term" value="F:zinc ion binding"/>
    <property type="evidence" value="ECO:0007669"/>
    <property type="project" value="UniProtKB-KW"/>
</dbReference>
<protein>
    <recommendedName>
        <fullName evidence="4">B30.2/SPRY domain-containing protein</fullName>
    </recommendedName>
</protein>
<gene>
    <name evidence="5" type="ORF">SKAU_G00131030</name>
</gene>
<reference evidence="5" key="1">
    <citation type="journal article" date="2023" name="Science">
        <title>Genome structures resolve the early diversification of teleost fishes.</title>
        <authorList>
            <person name="Parey E."/>
            <person name="Louis A."/>
            <person name="Montfort J."/>
            <person name="Bouchez O."/>
            <person name="Roques C."/>
            <person name="Iampietro C."/>
            <person name="Lluch J."/>
            <person name="Castinel A."/>
            <person name="Donnadieu C."/>
            <person name="Desvignes T."/>
            <person name="Floi Bucao C."/>
            <person name="Jouanno E."/>
            <person name="Wen M."/>
            <person name="Mejri S."/>
            <person name="Dirks R."/>
            <person name="Jansen H."/>
            <person name="Henkel C."/>
            <person name="Chen W.J."/>
            <person name="Zahm M."/>
            <person name="Cabau C."/>
            <person name="Klopp C."/>
            <person name="Thompson A.W."/>
            <person name="Robinson-Rechavi M."/>
            <person name="Braasch I."/>
            <person name="Lecointre G."/>
            <person name="Bobe J."/>
            <person name="Postlethwait J.H."/>
            <person name="Berthelot C."/>
            <person name="Roest Crollius H."/>
            <person name="Guiguen Y."/>
        </authorList>
    </citation>
    <scope>NUCLEOTIDE SEQUENCE</scope>
    <source>
        <strain evidence="5">WJC10195</strain>
    </source>
</reference>
<keyword evidence="1" id="KW-0479">Metal-binding</keyword>
<dbReference type="InterPro" id="IPR003877">
    <property type="entry name" value="SPRY_dom"/>
</dbReference>
<evidence type="ECO:0000313" key="6">
    <source>
        <dbReference type="Proteomes" id="UP001152622"/>
    </source>
</evidence>
<evidence type="ECO:0000256" key="2">
    <source>
        <dbReference type="ARBA" id="ARBA00022771"/>
    </source>
</evidence>
<dbReference type="InterPro" id="IPR051051">
    <property type="entry name" value="E3_ubiq-ligase_TRIM/RNF"/>
</dbReference>
<dbReference type="Pfam" id="PF00622">
    <property type="entry name" value="SPRY"/>
    <property type="match status" value="1"/>
</dbReference>
<evidence type="ECO:0000313" key="5">
    <source>
        <dbReference type="EMBL" id="KAJ8364272.1"/>
    </source>
</evidence>